<evidence type="ECO:0000256" key="1">
    <source>
        <dbReference type="ARBA" id="ARBA00009998"/>
    </source>
</evidence>
<keyword evidence="5" id="KW-0269">Exonuclease</keyword>
<dbReference type="Gene3D" id="1.10.287.1040">
    <property type="entry name" value="Exonuclease VII, small subunit"/>
    <property type="match status" value="1"/>
</dbReference>
<evidence type="ECO:0000256" key="3">
    <source>
        <dbReference type="ARBA" id="ARBA00022722"/>
    </source>
</evidence>
<dbReference type="STRING" id="1798540.A3B74_00140"/>
<reference evidence="8 9" key="1">
    <citation type="journal article" date="2016" name="Nat. Commun.">
        <title>Thousands of microbial genomes shed light on interconnected biogeochemical processes in an aquifer system.</title>
        <authorList>
            <person name="Anantharaman K."/>
            <person name="Brown C.T."/>
            <person name="Hug L.A."/>
            <person name="Sharon I."/>
            <person name="Castelle C.J."/>
            <person name="Probst A.J."/>
            <person name="Thomas B.C."/>
            <person name="Singh A."/>
            <person name="Wilkins M.J."/>
            <person name="Karaoz U."/>
            <person name="Brodie E.L."/>
            <person name="Williams K.H."/>
            <person name="Hubbard S.S."/>
            <person name="Banfield J.F."/>
        </authorList>
    </citation>
    <scope>NUCLEOTIDE SEQUENCE [LARGE SCALE GENOMIC DNA]</scope>
</reference>
<keyword evidence="2" id="KW-0963">Cytoplasm</keyword>
<accession>A0A1G2AQT2</accession>
<dbReference type="GO" id="GO:0008855">
    <property type="term" value="F:exodeoxyribonuclease VII activity"/>
    <property type="evidence" value="ECO:0007669"/>
    <property type="project" value="UniProtKB-UniRule"/>
</dbReference>
<organism evidence="8 9">
    <name type="scientific">Candidatus Kerfeldbacteria bacterium RIFCSPHIGHO2_02_FULL_42_14</name>
    <dbReference type="NCBI Taxonomy" id="1798540"/>
    <lineage>
        <taxon>Bacteria</taxon>
        <taxon>Candidatus Kerfeldiibacteriota</taxon>
    </lineage>
</organism>
<comment type="caution">
    <text evidence="8">The sequence shown here is derived from an EMBL/GenBank/DDBJ whole genome shotgun (WGS) entry which is preliminary data.</text>
</comment>
<dbReference type="Proteomes" id="UP000177165">
    <property type="component" value="Unassembled WGS sequence"/>
</dbReference>
<dbReference type="InterPro" id="IPR037004">
    <property type="entry name" value="Exonuc_VII_ssu_sf"/>
</dbReference>
<evidence type="ECO:0000313" key="8">
    <source>
        <dbReference type="EMBL" id="OGY79251.1"/>
    </source>
</evidence>
<dbReference type="EC" id="3.1.11.6" evidence="6"/>
<dbReference type="EMBL" id="MHKB01000009">
    <property type="protein sequence ID" value="OGY79251.1"/>
    <property type="molecule type" value="Genomic_DNA"/>
</dbReference>
<dbReference type="GO" id="GO:0006308">
    <property type="term" value="P:DNA catabolic process"/>
    <property type="evidence" value="ECO:0007669"/>
    <property type="project" value="UniProtKB-UniRule"/>
</dbReference>
<dbReference type="AlphaFoldDB" id="A0A1G2AQT2"/>
<dbReference type="GO" id="GO:0009318">
    <property type="term" value="C:exodeoxyribonuclease VII complex"/>
    <property type="evidence" value="ECO:0007669"/>
    <property type="project" value="UniProtKB-UniRule"/>
</dbReference>
<name>A0A1G2AQT2_9BACT</name>
<evidence type="ECO:0000256" key="4">
    <source>
        <dbReference type="ARBA" id="ARBA00022801"/>
    </source>
</evidence>
<evidence type="ECO:0000256" key="6">
    <source>
        <dbReference type="NCBIfam" id="TIGR01280"/>
    </source>
</evidence>
<keyword evidence="7" id="KW-0175">Coiled coil</keyword>
<dbReference type="NCBIfam" id="TIGR01280">
    <property type="entry name" value="xseB"/>
    <property type="match status" value="1"/>
</dbReference>
<proteinExistence type="inferred from homology"/>
<dbReference type="Pfam" id="PF02609">
    <property type="entry name" value="Exonuc_VII_S"/>
    <property type="match status" value="1"/>
</dbReference>
<evidence type="ECO:0000313" key="9">
    <source>
        <dbReference type="Proteomes" id="UP000177165"/>
    </source>
</evidence>
<evidence type="ECO:0000256" key="5">
    <source>
        <dbReference type="ARBA" id="ARBA00022839"/>
    </source>
</evidence>
<keyword evidence="3" id="KW-0540">Nuclease</keyword>
<feature type="coiled-coil region" evidence="7">
    <location>
        <begin position="1"/>
        <end position="70"/>
    </location>
</feature>
<keyword evidence="4" id="KW-0378">Hydrolase</keyword>
<protein>
    <recommendedName>
        <fullName evidence="6">Exodeoxyribonuclease VII small subunit</fullName>
        <ecNumber evidence="6">3.1.11.6</ecNumber>
    </recommendedName>
</protein>
<dbReference type="SUPFAM" id="SSF116842">
    <property type="entry name" value="XseB-like"/>
    <property type="match status" value="1"/>
</dbReference>
<gene>
    <name evidence="8" type="ORF">A3B74_00140</name>
</gene>
<evidence type="ECO:0000256" key="7">
    <source>
        <dbReference type="SAM" id="Coils"/>
    </source>
</evidence>
<comment type="similarity">
    <text evidence="1">Belongs to the XseB family.</text>
</comment>
<evidence type="ECO:0000256" key="2">
    <source>
        <dbReference type="ARBA" id="ARBA00022490"/>
    </source>
</evidence>
<dbReference type="InterPro" id="IPR003761">
    <property type="entry name" value="Exonuc_VII_S"/>
</dbReference>
<sequence>MPQKKENINQLKERLDHIIEALESGDLDIEVSVAKYEEAVKLISIMQQQLKELKNKVEKIDRAFPAQEREVEKDPS</sequence>